<dbReference type="SUPFAM" id="SSF50156">
    <property type="entry name" value="PDZ domain-like"/>
    <property type="match status" value="1"/>
</dbReference>
<dbReference type="HOGENOM" id="CLU_020120_2_2_3"/>
<reference evidence="5 6" key="2">
    <citation type="journal article" date="2003" name="DNA Res.">
        <title>Complete genome structure of Gloeobacter violaceus PCC 7421, a cyanobacterium that lacks thylakoids (supplement).</title>
        <authorList>
            <person name="Nakamura Y."/>
            <person name="Kaneko T."/>
            <person name="Sato S."/>
            <person name="Mimuro M."/>
            <person name="Miyashita H."/>
            <person name="Tsuchiya T."/>
            <person name="Sasamoto S."/>
            <person name="Watanabe A."/>
            <person name="Kawashima K."/>
            <person name="Kishida Y."/>
            <person name="Kiyokawa C."/>
            <person name="Kohara M."/>
            <person name="Matsumoto M."/>
            <person name="Matsuno A."/>
            <person name="Nakazaki N."/>
            <person name="Shimpo S."/>
            <person name="Takeuchi C."/>
            <person name="Yamada M."/>
            <person name="Tabata S."/>
        </authorList>
    </citation>
    <scope>NUCLEOTIDE SEQUENCE [LARGE SCALE GENOMIC DNA]</scope>
    <source>
        <strain evidence="6">ATCC 29082 / PCC 7421</strain>
    </source>
</reference>
<dbReference type="Proteomes" id="UP000000557">
    <property type="component" value="Chromosome"/>
</dbReference>
<dbReference type="InterPro" id="IPR001478">
    <property type="entry name" value="PDZ"/>
</dbReference>
<proteinExistence type="inferred from homology"/>
<reference evidence="5 6" key="1">
    <citation type="journal article" date="2003" name="DNA Res.">
        <title>Complete genome structure of Gloeobacter violaceus PCC 7421, a cyanobacterium that lacks thylakoids.</title>
        <authorList>
            <person name="Nakamura Y."/>
            <person name="Kaneko T."/>
            <person name="Sato S."/>
            <person name="Mimuro M."/>
            <person name="Miyashita H."/>
            <person name="Tsuchiya T."/>
            <person name="Sasamoto S."/>
            <person name="Watanabe A."/>
            <person name="Kawashima K."/>
            <person name="Kishida Y."/>
            <person name="Kiyokawa C."/>
            <person name="Kohara M."/>
            <person name="Matsumoto M."/>
            <person name="Matsuno A."/>
            <person name="Nakazaki N."/>
            <person name="Shimpo S."/>
            <person name="Takeuchi C."/>
            <person name="Yamada M."/>
            <person name="Tabata S."/>
        </authorList>
    </citation>
    <scope>NUCLEOTIDE SEQUENCE [LARGE SCALE GENOMIC DNA]</scope>
    <source>
        <strain evidence="6">ATCC 29082 / PCC 7421</strain>
    </source>
</reference>
<gene>
    <name evidence="5" type="ordered locus">glr2107</name>
</gene>
<evidence type="ECO:0000259" key="4">
    <source>
        <dbReference type="PROSITE" id="PS50106"/>
    </source>
</evidence>
<accession>Q7NIS5</accession>
<evidence type="ECO:0000256" key="2">
    <source>
        <dbReference type="ARBA" id="ARBA00022670"/>
    </source>
</evidence>
<dbReference type="InterPro" id="IPR009003">
    <property type="entry name" value="Peptidase_S1_PA"/>
</dbReference>
<organism evidence="5 6">
    <name type="scientific">Gloeobacter violaceus (strain ATCC 29082 / PCC 7421)</name>
    <dbReference type="NCBI Taxonomy" id="251221"/>
    <lineage>
        <taxon>Bacteria</taxon>
        <taxon>Bacillati</taxon>
        <taxon>Cyanobacteriota</taxon>
        <taxon>Cyanophyceae</taxon>
        <taxon>Gloeobacterales</taxon>
        <taxon>Gloeobacteraceae</taxon>
        <taxon>Gloeobacter</taxon>
    </lineage>
</organism>
<dbReference type="eggNOG" id="COG0265">
    <property type="taxonomic scope" value="Bacteria"/>
</dbReference>
<dbReference type="AlphaFoldDB" id="Q7NIS5"/>
<evidence type="ECO:0000313" key="6">
    <source>
        <dbReference type="Proteomes" id="UP000000557"/>
    </source>
</evidence>
<dbReference type="SMART" id="SM00228">
    <property type="entry name" value="PDZ"/>
    <property type="match status" value="1"/>
</dbReference>
<dbReference type="KEGG" id="gvi:glr2107"/>
<dbReference type="Pfam" id="PF13180">
    <property type="entry name" value="PDZ_2"/>
    <property type="match status" value="1"/>
</dbReference>
<dbReference type="InParanoid" id="Q7NIS5"/>
<dbReference type="InterPro" id="IPR036034">
    <property type="entry name" value="PDZ_sf"/>
</dbReference>
<dbReference type="Gene3D" id="2.40.10.10">
    <property type="entry name" value="Trypsin-like serine proteases"/>
    <property type="match status" value="2"/>
</dbReference>
<dbReference type="PANTHER" id="PTHR43343">
    <property type="entry name" value="PEPTIDASE S12"/>
    <property type="match status" value="1"/>
</dbReference>
<dbReference type="EMBL" id="BA000045">
    <property type="protein sequence ID" value="BAC90048.1"/>
    <property type="molecule type" value="Genomic_DNA"/>
</dbReference>
<keyword evidence="3" id="KW-0378">Hydrolase</keyword>
<dbReference type="Gene3D" id="2.30.42.10">
    <property type="match status" value="1"/>
</dbReference>
<evidence type="ECO:0000256" key="3">
    <source>
        <dbReference type="ARBA" id="ARBA00022801"/>
    </source>
</evidence>
<dbReference type="GO" id="GO:0004252">
    <property type="term" value="F:serine-type endopeptidase activity"/>
    <property type="evidence" value="ECO:0007669"/>
    <property type="project" value="InterPro"/>
</dbReference>
<feature type="domain" description="PDZ" evidence="4">
    <location>
        <begin position="331"/>
        <end position="389"/>
    </location>
</feature>
<evidence type="ECO:0000313" key="5">
    <source>
        <dbReference type="EMBL" id="BAC90048.1"/>
    </source>
</evidence>
<protein>
    <submittedName>
        <fullName evidence="5">Serine protease</fullName>
    </submittedName>
</protein>
<keyword evidence="6" id="KW-1185">Reference proteome</keyword>
<dbReference type="InterPro" id="IPR043504">
    <property type="entry name" value="Peptidase_S1_PA_chymotrypsin"/>
</dbReference>
<dbReference type="InterPro" id="IPR001940">
    <property type="entry name" value="Peptidase_S1C"/>
</dbReference>
<dbReference type="OrthoDB" id="9807133at2"/>
<dbReference type="InterPro" id="IPR051201">
    <property type="entry name" value="Chloro_Bact_Ser_Proteases"/>
</dbReference>
<sequence length="407" mass="42599">MAKLSTYLYRTVCPGAEQVCCGEHKFVSPDDSPVHALCSRLDRRSACASLGFSYPVAGERRMAGILRLVSDSAFAGESVPLSQAGSPEDGELLDAYSNAVTRAAETVSRSVVNIDVHKSTRGRRGNQQTQGNGSGFLFTPDGYILTNSHVVHGAGEVGVTLQDGRRMAATPVGDDPDSDLAVIRIDGANLYPVKLGDSQKVRVGQLAIAIGSPYGFQYTVTAGVVSALGRSLRSGSGRLIDNIVQTDAALNPGNSGGPLVNSRGEVIGVNSAVILPAQGICFAIAVNTAKFVAGQLINGGRVRRSFIGVGGQTVPLPRFVMRFHNLAAETGVLVVSVEADSPASQAGLREGDVIVELAGQAVSDIDALHRALSDKQVGVRSSLTVLRRNDKLSLEIVPAESPQRSGR</sequence>
<dbReference type="EnsemblBacteria" id="BAC90048">
    <property type="protein sequence ID" value="BAC90048"/>
    <property type="gene ID" value="BAC90048"/>
</dbReference>
<dbReference type="PhylomeDB" id="Q7NIS5"/>
<dbReference type="Pfam" id="PF13365">
    <property type="entry name" value="Trypsin_2"/>
    <property type="match status" value="1"/>
</dbReference>
<dbReference type="PRINTS" id="PR00834">
    <property type="entry name" value="PROTEASES2C"/>
</dbReference>
<evidence type="ECO:0000256" key="1">
    <source>
        <dbReference type="ARBA" id="ARBA00010541"/>
    </source>
</evidence>
<dbReference type="PANTHER" id="PTHR43343:SF3">
    <property type="entry name" value="PROTEASE DO-LIKE 8, CHLOROPLASTIC"/>
    <property type="match status" value="1"/>
</dbReference>
<keyword evidence="2 5" id="KW-0645">Protease</keyword>
<dbReference type="PATRIC" id="fig|251221.4.peg.2142"/>
<dbReference type="STRING" id="251221.gene:10759601"/>
<comment type="similarity">
    <text evidence="1">Belongs to the peptidase S1C family.</text>
</comment>
<dbReference type="PROSITE" id="PS50106">
    <property type="entry name" value="PDZ"/>
    <property type="match status" value="1"/>
</dbReference>
<name>Q7NIS5_GLOVI</name>
<dbReference type="SUPFAM" id="SSF50494">
    <property type="entry name" value="Trypsin-like serine proteases"/>
    <property type="match status" value="1"/>
</dbReference>
<dbReference type="GO" id="GO:0006508">
    <property type="term" value="P:proteolysis"/>
    <property type="evidence" value="ECO:0007669"/>
    <property type="project" value="UniProtKB-KW"/>
</dbReference>